<keyword evidence="1" id="KW-0812">Transmembrane</keyword>
<evidence type="ECO:0000313" key="3">
    <source>
        <dbReference type="Proteomes" id="UP000515211"/>
    </source>
</evidence>
<evidence type="ECO:0000256" key="1">
    <source>
        <dbReference type="SAM" id="Phobius"/>
    </source>
</evidence>
<dbReference type="PANTHER" id="PTHR24092">
    <property type="entry name" value="PROBABLE PHOSPHOLIPID-TRANSPORTING ATPASE"/>
    <property type="match status" value="1"/>
</dbReference>
<name>A0A6P4D0B5_ARADU</name>
<feature type="transmembrane region" description="Helical" evidence="1">
    <location>
        <begin position="7"/>
        <end position="27"/>
    </location>
</feature>
<sequence>MNMTKSLFEQFMRVANFYFLVIGVLAMTKLAPYTAVSAIVPLWVIVGVTMVKEGIKDWRRKIQDEVVATPPKLQVIKAKVRAGFSPKLTAATPVAISAETIKETSSTTAKKLANFMIFVLILGFKNPRKNDKLL</sequence>
<dbReference type="Proteomes" id="UP000515211">
    <property type="component" value="Chromosome 1"/>
</dbReference>
<dbReference type="Pfam" id="PF16209">
    <property type="entry name" value="PhoLip_ATPase_N"/>
    <property type="match status" value="1"/>
</dbReference>
<reference evidence="4" key="2">
    <citation type="submission" date="2025-08" db="UniProtKB">
        <authorList>
            <consortium name="RefSeq"/>
        </authorList>
    </citation>
    <scope>IDENTIFICATION</scope>
    <source>
        <tissue evidence="4">Whole plant</tissue>
    </source>
</reference>
<reference evidence="3" key="1">
    <citation type="journal article" date="2016" name="Nat. Genet.">
        <title>The genome sequences of Arachis duranensis and Arachis ipaensis, the diploid ancestors of cultivated peanut.</title>
        <authorList>
            <person name="Bertioli D.J."/>
            <person name="Cannon S.B."/>
            <person name="Froenicke L."/>
            <person name="Huang G."/>
            <person name="Farmer A.D."/>
            <person name="Cannon E.K."/>
            <person name="Liu X."/>
            <person name="Gao D."/>
            <person name="Clevenger J."/>
            <person name="Dash S."/>
            <person name="Ren L."/>
            <person name="Moretzsohn M.C."/>
            <person name="Shirasawa K."/>
            <person name="Huang W."/>
            <person name="Vidigal B."/>
            <person name="Abernathy B."/>
            <person name="Chu Y."/>
            <person name="Niederhuth C.E."/>
            <person name="Umale P."/>
            <person name="Araujo A.C."/>
            <person name="Kozik A."/>
            <person name="Kim K.D."/>
            <person name="Burow M.D."/>
            <person name="Varshney R.K."/>
            <person name="Wang X."/>
            <person name="Zhang X."/>
            <person name="Barkley N."/>
            <person name="Guimaraes P.M."/>
            <person name="Isobe S."/>
            <person name="Guo B."/>
            <person name="Liao B."/>
            <person name="Stalker H.T."/>
            <person name="Schmitz R.J."/>
            <person name="Scheffler B.E."/>
            <person name="Leal-Bertioli S.C."/>
            <person name="Xun X."/>
            <person name="Jackson S.A."/>
            <person name="Michelmore R."/>
            <person name="Ozias-Akins P."/>
        </authorList>
    </citation>
    <scope>NUCLEOTIDE SEQUENCE [LARGE SCALE GENOMIC DNA]</scope>
    <source>
        <strain evidence="3">cv. V14167</strain>
    </source>
</reference>
<dbReference type="GO" id="GO:0140326">
    <property type="term" value="F:ATPase-coupled intramembrane lipid transporter activity"/>
    <property type="evidence" value="ECO:0007669"/>
    <property type="project" value="TreeGrafter"/>
</dbReference>
<dbReference type="GeneID" id="107483737"/>
<dbReference type="PANTHER" id="PTHR24092:SF175">
    <property type="entry name" value="PHOSPHOLIPID-TRANSPORTING ATPASE"/>
    <property type="match status" value="1"/>
</dbReference>
<accession>A0A6P4D0B5</accession>
<gene>
    <name evidence="4" type="primary">LOC107483737</name>
</gene>
<proteinExistence type="predicted"/>
<evidence type="ECO:0000313" key="4">
    <source>
        <dbReference type="RefSeq" id="XP_015959866.1"/>
    </source>
</evidence>
<dbReference type="SUPFAM" id="SSF81665">
    <property type="entry name" value="Calcium ATPase, transmembrane domain M"/>
    <property type="match status" value="1"/>
</dbReference>
<dbReference type="KEGG" id="adu:107483737"/>
<protein>
    <submittedName>
        <fullName evidence="4">Probable phospholipid-transporting ATPase 8</fullName>
    </submittedName>
</protein>
<organism evidence="3 4">
    <name type="scientific">Arachis duranensis</name>
    <name type="common">Wild peanut</name>
    <dbReference type="NCBI Taxonomy" id="130453"/>
    <lineage>
        <taxon>Eukaryota</taxon>
        <taxon>Viridiplantae</taxon>
        <taxon>Streptophyta</taxon>
        <taxon>Embryophyta</taxon>
        <taxon>Tracheophyta</taxon>
        <taxon>Spermatophyta</taxon>
        <taxon>Magnoliopsida</taxon>
        <taxon>eudicotyledons</taxon>
        <taxon>Gunneridae</taxon>
        <taxon>Pentapetalae</taxon>
        <taxon>rosids</taxon>
        <taxon>fabids</taxon>
        <taxon>Fabales</taxon>
        <taxon>Fabaceae</taxon>
        <taxon>Papilionoideae</taxon>
        <taxon>50 kb inversion clade</taxon>
        <taxon>dalbergioids sensu lato</taxon>
        <taxon>Dalbergieae</taxon>
        <taxon>Pterocarpus clade</taxon>
        <taxon>Arachis</taxon>
    </lineage>
</organism>
<dbReference type="GO" id="GO:0045332">
    <property type="term" value="P:phospholipid translocation"/>
    <property type="evidence" value="ECO:0007669"/>
    <property type="project" value="TreeGrafter"/>
</dbReference>
<dbReference type="InterPro" id="IPR023298">
    <property type="entry name" value="ATPase_P-typ_TM_dom_sf"/>
</dbReference>
<dbReference type="InterPro" id="IPR032631">
    <property type="entry name" value="P-type_ATPase_N"/>
</dbReference>
<keyword evidence="1" id="KW-1133">Transmembrane helix</keyword>
<feature type="domain" description="P-type ATPase N-terminal" evidence="2">
    <location>
        <begin position="5"/>
        <end position="38"/>
    </location>
</feature>
<dbReference type="AlphaFoldDB" id="A0A6P4D0B5"/>
<dbReference type="GO" id="GO:0005886">
    <property type="term" value="C:plasma membrane"/>
    <property type="evidence" value="ECO:0007669"/>
    <property type="project" value="TreeGrafter"/>
</dbReference>
<keyword evidence="3" id="KW-1185">Reference proteome</keyword>
<keyword evidence="1" id="KW-0472">Membrane</keyword>
<dbReference type="RefSeq" id="XP_015959866.1">
    <property type="nucleotide sequence ID" value="XM_016104380.3"/>
</dbReference>
<evidence type="ECO:0000259" key="2">
    <source>
        <dbReference type="Pfam" id="PF16209"/>
    </source>
</evidence>